<organism evidence="1 2">
    <name type="scientific">Trinickia violacea</name>
    <dbReference type="NCBI Taxonomy" id="2571746"/>
    <lineage>
        <taxon>Bacteria</taxon>
        <taxon>Pseudomonadati</taxon>
        <taxon>Pseudomonadota</taxon>
        <taxon>Betaproteobacteria</taxon>
        <taxon>Burkholderiales</taxon>
        <taxon>Burkholderiaceae</taxon>
        <taxon>Trinickia</taxon>
    </lineage>
</organism>
<gene>
    <name evidence="1" type="primary">tssF</name>
    <name evidence="1" type="ORF">FAZ95_36140</name>
</gene>
<dbReference type="RefSeq" id="WP_137337140.1">
    <property type="nucleotide sequence ID" value="NZ_CP040078.1"/>
</dbReference>
<dbReference type="PANTHER" id="PTHR35370:SF1">
    <property type="entry name" value="TYPE VI SECRETION SYSTEM COMPONENT TSSF1"/>
    <property type="match status" value="1"/>
</dbReference>
<protein>
    <submittedName>
        <fullName evidence="1">Type VI secretion system baseplate subunit TssF</fullName>
    </submittedName>
</protein>
<dbReference type="InterPro" id="IPR010272">
    <property type="entry name" value="T6SS_TssF"/>
</dbReference>
<dbReference type="KEGG" id="tvl:FAZ95_36140"/>
<evidence type="ECO:0000313" key="1">
    <source>
        <dbReference type="EMBL" id="QCP54373.1"/>
    </source>
</evidence>
<dbReference type="NCBIfam" id="TIGR03359">
    <property type="entry name" value="VI_chp_6"/>
    <property type="match status" value="1"/>
</dbReference>
<dbReference type="EMBL" id="CP040078">
    <property type="protein sequence ID" value="QCP54373.1"/>
    <property type="molecule type" value="Genomic_DNA"/>
</dbReference>
<dbReference type="Pfam" id="PF05947">
    <property type="entry name" value="T6SS_TssF"/>
    <property type="match status" value="1"/>
</dbReference>
<sequence>MDQQLLDDYNRERLYLTELAMEFARQHPKIGQRLGMQAGEVADRYVERLLQSASLVLARTRQRIDAAFPELTRRLLETTYPNYVAPTPSMSVAQFHPTGEQGDLVAGFRVPRGTRLVSPAPADEVTPCEFCSTQDVMLYPLTIGDVRNTGIPPDIPGVERLVPAHATVKGALRLRMRTTANVEIADLAGLDRLTVYLTGDEVIASRIFELVHAGTVATVTGQPGRLGDADRPFEAVSVKPVLHEGTGPDQTMLPLVWPKFLGHNLLHEFVAFPARFYFFTLTGLQAGLRKVKGNEAEIVLLLDRAPDDLANLIDRSRFALFCTPVVNLFPRRINRIELPQASNEFRLVPRAQTPFDYEVFSIDTLSGQAGKRSQKLRFLPRHQPLYHDEDGATRYFSVQRVRQLQSAAHRRYGTRTSYTGTDMHVTLLDGQGNLYPQGMRYLDVQVWLTNRELPGMIKRNGVDDLTPQMSIPSASIGLIREPSAPRPPYAEGRKAWELIRQLNFNYLVLENGGKALCDMLRLFLMPADVELRRQIDSLVNVKSEGVTRKLPGNGEIVFGRGIDCELTVDETGFNGASPYLFGLILEHYVARSESAHSFTQTRMNSLQRGPIMRWPVRMGTRGG</sequence>
<dbReference type="AlphaFoldDB" id="A0A4P8J2M7"/>
<dbReference type="Proteomes" id="UP000298656">
    <property type="component" value="Chromosome 2"/>
</dbReference>
<keyword evidence="2" id="KW-1185">Reference proteome</keyword>
<reference evidence="1 2" key="1">
    <citation type="submission" date="2019-05" db="EMBL/GenBank/DDBJ databases">
        <title>Burkholderia sp. DHOD12, isolated from subtropical forest soil.</title>
        <authorList>
            <person name="Gao Z.-H."/>
            <person name="Qiu L.-H."/>
        </authorList>
    </citation>
    <scope>NUCLEOTIDE SEQUENCE [LARGE SCALE GENOMIC DNA]</scope>
    <source>
        <strain evidence="1 2">DHOD12</strain>
    </source>
</reference>
<dbReference type="PIRSF" id="PIRSF028304">
    <property type="entry name" value="UCP028304"/>
    <property type="match status" value="1"/>
</dbReference>
<dbReference type="OrthoDB" id="9763676at2"/>
<name>A0A4P8J2M7_9BURK</name>
<proteinExistence type="predicted"/>
<accession>A0A4P8J2M7</accession>
<evidence type="ECO:0000313" key="2">
    <source>
        <dbReference type="Proteomes" id="UP000298656"/>
    </source>
</evidence>
<dbReference type="PANTHER" id="PTHR35370">
    <property type="entry name" value="CYTOPLASMIC PROTEIN-RELATED-RELATED"/>
    <property type="match status" value="1"/>
</dbReference>